<organism evidence="4 5">
    <name type="scientific">Flavobacterium bernardetii</name>
    <dbReference type="NCBI Taxonomy" id="2813823"/>
    <lineage>
        <taxon>Bacteria</taxon>
        <taxon>Pseudomonadati</taxon>
        <taxon>Bacteroidota</taxon>
        <taxon>Flavobacteriia</taxon>
        <taxon>Flavobacteriales</taxon>
        <taxon>Flavobacteriaceae</taxon>
        <taxon>Flavobacterium</taxon>
    </lineage>
</organism>
<protein>
    <submittedName>
        <fullName evidence="4">DUF4349 domain-containing protein</fullName>
    </submittedName>
</protein>
<accession>A0ABR7IX69</accession>
<gene>
    <name evidence="4" type="ORF">H8R27_05695</name>
</gene>
<dbReference type="RefSeq" id="WP_166126289.1">
    <property type="nucleotide sequence ID" value="NZ_JAANOQ010000003.1"/>
</dbReference>
<keyword evidence="5" id="KW-1185">Reference proteome</keyword>
<reference evidence="4 5" key="1">
    <citation type="submission" date="2020-08" db="EMBL/GenBank/DDBJ databases">
        <title>Description of novel Flavobacterium F-408 isolate.</title>
        <authorList>
            <person name="Saticioglu I.B."/>
            <person name="Duman M."/>
            <person name="Altun S."/>
        </authorList>
    </citation>
    <scope>NUCLEOTIDE SEQUENCE [LARGE SCALE GENOMIC DNA]</scope>
    <source>
        <strain evidence="4 5">F-408</strain>
    </source>
</reference>
<dbReference type="Pfam" id="PF14257">
    <property type="entry name" value="DUF4349"/>
    <property type="match status" value="1"/>
</dbReference>
<feature type="domain" description="DUF4349" evidence="3">
    <location>
        <begin position="59"/>
        <end position="292"/>
    </location>
</feature>
<keyword evidence="2" id="KW-1133">Transmembrane helix</keyword>
<sequence length="304" mass="34362">MNRKFKTGGAILLLTLAIACSKKSEKGISRMDLEAVVDSSSVADDMSSSAAVEDKNSNRKFIRTADARFKVKDVALSTYKIENVTKNCGGFVTLSELRSSVTENDETQVSQDSLLKTTRYEVNNTMALRVPNVKLDTLLRSLAKEVQFLDYRVIKADDVNLQLLANELSQKRNANTTKRLETAIDKKGNKLKEINEAEANLATKKENSDTSYINNLSLKDQVNFSTVTLELYQNEKLKYELVANEKNINAYRPNLGLQVWESIKTGWFIFEGIVAFLVQLWPIAFFGFLAWFGFKKWKTIKKIA</sequence>
<comment type="caution">
    <text evidence="4">The sequence shown here is derived from an EMBL/GenBank/DDBJ whole genome shotgun (WGS) entry which is preliminary data.</text>
</comment>
<evidence type="ECO:0000313" key="4">
    <source>
        <dbReference type="EMBL" id="MBC5834376.1"/>
    </source>
</evidence>
<keyword evidence="1" id="KW-0175">Coiled coil</keyword>
<keyword evidence="2" id="KW-0812">Transmembrane</keyword>
<dbReference type="Proteomes" id="UP000605990">
    <property type="component" value="Unassembled WGS sequence"/>
</dbReference>
<dbReference type="InterPro" id="IPR025645">
    <property type="entry name" value="DUF4349"/>
</dbReference>
<name>A0ABR7IX69_9FLAO</name>
<proteinExistence type="predicted"/>
<evidence type="ECO:0000256" key="1">
    <source>
        <dbReference type="SAM" id="Coils"/>
    </source>
</evidence>
<dbReference type="EMBL" id="JACRUN010000002">
    <property type="protein sequence ID" value="MBC5834376.1"/>
    <property type="molecule type" value="Genomic_DNA"/>
</dbReference>
<keyword evidence="2" id="KW-0472">Membrane</keyword>
<evidence type="ECO:0000256" key="2">
    <source>
        <dbReference type="SAM" id="Phobius"/>
    </source>
</evidence>
<evidence type="ECO:0000313" key="5">
    <source>
        <dbReference type="Proteomes" id="UP000605990"/>
    </source>
</evidence>
<feature type="transmembrane region" description="Helical" evidence="2">
    <location>
        <begin position="267"/>
        <end position="294"/>
    </location>
</feature>
<feature type="coiled-coil region" evidence="1">
    <location>
        <begin position="180"/>
        <end position="207"/>
    </location>
</feature>
<evidence type="ECO:0000259" key="3">
    <source>
        <dbReference type="Pfam" id="PF14257"/>
    </source>
</evidence>
<dbReference type="PROSITE" id="PS51257">
    <property type="entry name" value="PROKAR_LIPOPROTEIN"/>
    <property type="match status" value="1"/>
</dbReference>